<comment type="caution">
    <text evidence="7">The sequence shown here is derived from an EMBL/GenBank/DDBJ whole genome shotgun (WGS) entry which is preliminary data.</text>
</comment>
<dbReference type="EMBL" id="BAABFT010000020">
    <property type="protein sequence ID" value="GAA4338219.1"/>
    <property type="molecule type" value="Genomic_DNA"/>
</dbReference>
<dbReference type="Pfam" id="PF00578">
    <property type="entry name" value="AhpC-TSA"/>
    <property type="match status" value="1"/>
</dbReference>
<accession>A0ABP8HEW1</accession>
<evidence type="ECO:0000256" key="1">
    <source>
        <dbReference type="ARBA" id="ARBA00004196"/>
    </source>
</evidence>
<evidence type="ECO:0000313" key="7">
    <source>
        <dbReference type="EMBL" id="GAA4338219.1"/>
    </source>
</evidence>
<evidence type="ECO:0000313" key="8">
    <source>
        <dbReference type="Proteomes" id="UP001500582"/>
    </source>
</evidence>
<keyword evidence="8" id="KW-1185">Reference proteome</keyword>
<evidence type="ECO:0000256" key="4">
    <source>
        <dbReference type="ARBA" id="ARBA00023284"/>
    </source>
</evidence>
<evidence type="ECO:0000256" key="2">
    <source>
        <dbReference type="ARBA" id="ARBA00022748"/>
    </source>
</evidence>
<dbReference type="PROSITE" id="PS51352">
    <property type="entry name" value="THIOREDOXIN_2"/>
    <property type="match status" value="1"/>
</dbReference>
<dbReference type="InterPro" id="IPR017937">
    <property type="entry name" value="Thioredoxin_CS"/>
</dbReference>
<proteinExistence type="predicted"/>
<organism evidence="7 8">
    <name type="scientific">Mucilaginibacter gynuensis</name>
    <dbReference type="NCBI Taxonomy" id="1302236"/>
    <lineage>
        <taxon>Bacteria</taxon>
        <taxon>Pseudomonadati</taxon>
        <taxon>Bacteroidota</taxon>
        <taxon>Sphingobacteriia</taxon>
        <taxon>Sphingobacteriales</taxon>
        <taxon>Sphingobacteriaceae</taxon>
        <taxon>Mucilaginibacter</taxon>
    </lineage>
</organism>
<dbReference type="SUPFAM" id="SSF52833">
    <property type="entry name" value="Thioredoxin-like"/>
    <property type="match status" value="1"/>
</dbReference>
<feature type="signal peptide" evidence="5">
    <location>
        <begin position="1"/>
        <end position="30"/>
    </location>
</feature>
<comment type="subcellular location">
    <subcellularLocation>
        <location evidence="1">Cell envelope</location>
    </subcellularLocation>
</comment>
<feature type="chain" id="PRO_5047439175" description="Thioredoxin domain-containing protein" evidence="5">
    <location>
        <begin position="31"/>
        <end position="770"/>
    </location>
</feature>
<protein>
    <recommendedName>
        <fullName evidence="6">Thioredoxin domain-containing protein</fullName>
    </recommendedName>
</protein>
<keyword evidence="5" id="KW-0732">Signal</keyword>
<dbReference type="CDD" id="cd02966">
    <property type="entry name" value="TlpA_like_family"/>
    <property type="match status" value="1"/>
</dbReference>
<dbReference type="InterPro" id="IPR000866">
    <property type="entry name" value="AhpC/TSA"/>
</dbReference>
<evidence type="ECO:0000259" key="6">
    <source>
        <dbReference type="PROSITE" id="PS51352"/>
    </source>
</evidence>
<dbReference type="Proteomes" id="UP001500582">
    <property type="component" value="Unassembled WGS sequence"/>
</dbReference>
<dbReference type="RefSeq" id="WP_345213758.1">
    <property type="nucleotide sequence ID" value="NZ_BAABFT010000020.1"/>
</dbReference>
<sequence>MNNTSTGFKASYKCLIALLLCSIFIPAVFAQSVNVPKGKQFTMKVTTGLYGGGLEDASEAYLFKSLGKNSSGEAEFEVKLIGAANSGVVYYVEKRKAKEVPVEYLNTSRLRKSALGGNALYYMALLNKPVIVAINGKNEVTKVSGAVEALKEQFTKWQVEPDLTAWDMGKVANYKQTIQHLFLQLPDKRISYDSGWENPKLNASYKVIGIKGALLEITAVPVKAGELNAHEGSYSYNEVFGLIEKQQTKTIRVLKSDETSFIGETYKQEIEYSAAEPVLDTAWINMAAMMSQSSNVFNTAGEVDGKKLLPYIKQNNARFKDDPYYELAKLRLVGKIKGGNGNDSLLLRIPNHLIANSTSHMFNKLGRVLHVSADSAYALSKYFYNSYSFTDWVNNSYAQELKDDGRNANVAALLDLYHTAKEPLIRKKTEGLYLWVTARQQQDDLKVLKNTSAAFKQMSVADMNLSYGGRYALMVYKMLHDAKQSREANSLLQNTIHKLAQATADTLNVDRYQAQNMLAYAYYLQYEDAKTADSVKALSYLSLAAKYSPANNREKAHESFYDRVFLESKESYRQEFIEKLFNSGNQQQALEIFAAHISSEPQNIDEMQKVYAEHFPDKKFKDFFVNSIMPGWQTAPAFKLKGIDGKERSLSDYKNKWLVLDFWGTWCGPCRAEMPHVNEFNDQVVKGEYPGIDFMSIACYDTEIKVKTFLADNKYGIPVLMSDNKVEQLYKPDGYPAKILISPDGRMLPVKFGADWLGIIKKFSALYAAN</sequence>
<evidence type="ECO:0000256" key="5">
    <source>
        <dbReference type="SAM" id="SignalP"/>
    </source>
</evidence>
<dbReference type="InterPro" id="IPR050553">
    <property type="entry name" value="Thioredoxin_ResA/DsbE_sf"/>
</dbReference>
<dbReference type="PROSITE" id="PS00194">
    <property type="entry name" value="THIOREDOXIN_1"/>
    <property type="match status" value="1"/>
</dbReference>
<dbReference type="InterPro" id="IPR013766">
    <property type="entry name" value="Thioredoxin_domain"/>
</dbReference>
<keyword evidence="4" id="KW-0676">Redox-active center</keyword>
<dbReference type="Gene3D" id="3.40.30.10">
    <property type="entry name" value="Glutaredoxin"/>
    <property type="match status" value="1"/>
</dbReference>
<dbReference type="PANTHER" id="PTHR42852:SF6">
    <property type="entry name" value="THIOL:DISULFIDE INTERCHANGE PROTEIN DSBE"/>
    <property type="match status" value="1"/>
</dbReference>
<feature type="domain" description="Thioredoxin" evidence="6">
    <location>
        <begin position="629"/>
        <end position="765"/>
    </location>
</feature>
<keyword evidence="2" id="KW-0201">Cytochrome c-type biogenesis</keyword>
<evidence type="ECO:0000256" key="3">
    <source>
        <dbReference type="ARBA" id="ARBA00023157"/>
    </source>
</evidence>
<gene>
    <name evidence="7" type="ORF">GCM10023149_48100</name>
</gene>
<dbReference type="InterPro" id="IPR036249">
    <property type="entry name" value="Thioredoxin-like_sf"/>
</dbReference>
<name>A0ABP8HEW1_9SPHI</name>
<reference evidence="8" key="1">
    <citation type="journal article" date="2019" name="Int. J. Syst. Evol. Microbiol.">
        <title>The Global Catalogue of Microorganisms (GCM) 10K type strain sequencing project: providing services to taxonomists for standard genome sequencing and annotation.</title>
        <authorList>
            <consortium name="The Broad Institute Genomics Platform"/>
            <consortium name="The Broad Institute Genome Sequencing Center for Infectious Disease"/>
            <person name="Wu L."/>
            <person name="Ma J."/>
        </authorList>
    </citation>
    <scope>NUCLEOTIDE SEQUENCE [LARGE SCALE GENOMIC DNA]</scope>
    <source>
        <strain evidence="8">JCM 17705</strain>
    </source>
</reference>
<dbReference type="PANTHER" id="PTHR42852">
    <property type="entry name" value="THIOL:DISULFIDE INTERCHANGE PROTEIN DSBE"/>
    <property type="match status" value="1"/>
</dbReference>
<keyword evidence="3" id="KW-1015">Disulfide bond</keyword>